<organism evidence="1 2">
    <name type="scientific">Eretmocerus hayati</name>
    <dbReference type="NCBI Taxonomy" id="131215"/>
    <lineage>
        <taxon>Eukaryota</taxon>
        <taxon>Metazoa</taxon>
        <taxon>Ecdysozoa</taxon>
        <taxon>Arthropoda</taxon>
        <taxon>Hexapoda</taxon>
        <taxon>Insecta</taxon>
        <taxon>Pterygota</taxon>
        <taxon>Neoptera</taxon>
        <taxon>Endopterygota</taxon>
        <taxon>Hymenoptera</taxon>
        <taxon>Apocrita</taxon>
        <taxon>Proctotrupomorpha</taxon>
        <taxon>Chalcidoidea</taxon>
        <taxon>Aphelinidae</taxon>
        <taxon>Aphelininae</taxon>
        <taxon>Eretmocerus</taxon>
    </lineage>
</organism>
<dbReference type="Proteomes" id="UP001239111">
    <property type="component" value="Chromosome 3"/>
</dbReference>
<proteinExistence type="predicted"/>
<protein>
    <submittedName>
        <fullName evidence="1">Uncharacterized protein</fullName>
    </submittedName>
</protein>
<accession>A0ACC2NQK9</accession>
<reference evidence="1" key="1">
    <citation type="submission" date="2023-04" db="EMBL/GenBank/DDBJ databases">
        <title>A chromosome-level genome assembly of the parasitoid wasp Eretmocerus hayati.</title>
        <authorList>
            <person name="Zhong Y."/>
            <person name="Liu S."/>
            <person name="Liu Y."/>
        </authorList>
    </citation>
    <scope>NUCLEOTIDE SEQUENCE</scope>
    <source>
        <strain evidence="1">ZJU_SS_LIU_2023</strain>
    </source>
</reference>
<evidence type="ECO:0000313" key="2">
    <source>
        <dbReference type="Proteomes" id="UP001239111"/>
    </source>
</evidence>
<keyword evidence="2" id="KW-1185">Reference proteome</keyword>
<name>A0ACC2NQK9_9HYME</name>
<dbReference type="EMBL" id="CM056743">
    <property type="protein sequence ID" value="KAJ8673153.1"/>
    <property type="molecule type" value="Genomic_DNA"/>
</dbReference>
<sequence>MSEAQAVAGNIAQLPCDVEPPVPGDKVHLIIWYKEPADMPIYSFDSRGITALDQGKHWQDPTLGGRAFFKHAEVPAKLNLDTVKESDAGLYRCRVDFKQSPTRNSKVNLTVIIPPEQLSILNEDGESHIPYFVLGPYSEGTSLSITCVAAGGQFMCKCNQLLG</sequence>
<gene>
    <name evidence="1" type="ORF">QAD02_004415</name>
</gene>
<comment type="caution">
    <text evidence="1">The sequence shown here is derived from an EMBL/GenBank/DDBJ whole genome shotgun (WGS) entry which is preliminary data.</text>
</comment>
<evidence type="ECO:0000313" key="1">
    <source>
        <dbReference type="EMBL" id="KAJ8673153.1"/>
    </source>
</evidence>